<gene>
    <name evidence="3" type="ORF">EYS08_02825</name>
</gene>
<keyword evidence="4" id="KW-1185">Reference proteome</keyword>
<feature type="coiled-coil region" evidence="1">
    <location>
        <begin position="117"/>
        <end position="144"/>
    </location>
</feature>
<evidence type="ECO:0000256" key="1">
    <source>
        <dbReference type="SAM" id="Coils"/>
    </source>
</evidence>
<dbReference type="Proteomes" id="UP000291819">
    <property type="component" value="Unassembled WGS sequence"/>
</dbReference>
<keyword evidence="2" id="KW-1133">Transmembrane helix</keyword>
<protein>
    <recommendedName>
        <fullName evidence="5">Tetratricopeptide repeat protein</fullName>
    </recommendedName>
</protein>
<dbReference type="OrthoDB" id="948340at2"/>
<reference evidence="3 4" key="1">
    <citation type="submission" date="2019-02" db="EMBL/GenBank/DDBJ databases">
        <title>Pedobacter kyonggii whole genome sequence analysis.</title>
        <authorList>
            <person name="Dahal R.H."/>
        </authorList>
    </citation>
    <scope>NUCLEOTIDE SEQUENCE [LARGE SCALE GENOMIC DNA]</scope>
    <source>
        <strain evidence="3 4">K-4-11-1</strain>
    </source>
</reference>
<comment type="caution">
    <text evidence="3">The sequence shown here is derived from an EMBL/GenBank/DDBJ whole genome shotgun (WGS) entry which is preliminary data.</text>
</comment>
<dbReference type="Gene3D" id="1.25.40.10">
    <property type="entry name" value="Tetratricopeptide repeat domain"/>
    <property type="match status" value="1"/>
</dbReference>
<evidence type="ECO:0000256" key="2">
    <source>
        <dbReference type="SAM" id="Phobius"/>
    </source>
</evidence>
<dbReference type="InterPro" id="IPR011990">
    <property type="entry name" value="TPR-like_helical_dom_sf"/>
</dbReference>
<evidence type="ECO:0000313" key="3">
    <source>
        <dbReference type="EMBL" id="TBO44260.1"/>
    </source>
</evidence>
<sequence>MSRHKYIPDLIPQPAKVLPDYFNTKKNDPNKKPKKTGKEIIDTIIFIVLLIFAAVYIPHPVISLVLGFAALVTLPSGRSWLEHKLRFSLTKRIRLGSYILAGITLIPLLVHYHHADILAEKQRIADLAREKRQQEIKKEENRKRLDSLNLYLSRYSAQKHNPEKADAALVTAATFLTTIADTVALGKATNDRDSVRGEDLLKWKKYQSALNHFDKMLGDHGEDPKLLYDRAYCYYKLGKIKLAVADLGRSRDLNYSGAKTLYNKINPLKRRISGYITLCCDGTTSGASGRGACSWHGGVCNWNSPIYEEYRKY</sequence>
<keyword evidence="1" id="KW-0175">Coiled coil</keyword>
<accession>A0A4Q9HHT8</accession>
<proteinExistence type="predicted"/>
<name>A0A4Q9HHT8_9SPHI</name>
<feature type="transmembrane region" description="Helical" evidence="2">
    <location>
        <begin position="93"/>
        <end position="112"/>
    </location>
</feature>
<feature type="transmembrane region" description="Helical" evidence="2">
    <location>
        <begin position="63"/>
        <end position="81"/>
    </location>
</feature>
<dbReference type="SUPFAM" id="SSF48452">
    <property type="entry name" value="TPR-like"/>
    <property type="match status" value="1"/>
</dbReference>
<keyword evidence="2" id="KW-0472">Membrane</keyword>
<evidence type="ECO:0008006" key="5">
    <source>
        <dbReference type="Google" id="ProtNLM"/>
    </source>
</evidence>
<keyword evidence="2" id="KW-0812">Transmembrane</keyword>
<organism evidence="3 4">
    <name type="scientific">Pedobacter kyonggii</name>
    <dbReference type="NCBI Taxonomy" id="1926871"/>
    <lineage>
        <taxon>Bacteria</taxon>
        <taxon>Pseudomonadati</taxon>
        <taxon>Bacteroidota</taxon>
        <taxon>Sphingobacteriia</taxon>
        <taxon>Sphingobacteriales</taxon>
        <taxon>Sphingobacteriaceae</taxon>
        <taxon>Pedobacter</taxon>
    </lineage>
</organism>
<dbReference type="AlphaFoldDB" id="A0A4Q9HHT8"/>
<feature type="transmembrane region" description="Helical" evidence="2">
    <location>
        <begin position="40"/>
        <end position="57"/>
    </location>
</feature>
<dbReference type="RefSeq" id="WP_131028340.1">
    <property type="nucleotide sequence ID" value="NZ_SIXF01000002.1"/>
</dbReference>
<evidence type="ECO:0000313" key="4">
    <source>
        <dbReference type="Proteomes" id="UP000291819"/>
    </source>
</evidence>
<dbReference type="EMBL" id="SIXF01000002">
    <property type="protein sequence ID" value="TBO44260.1"/>
    <property type="molecule type" value="Genomic_DNA"/>
</dbReference>